<organism evidence="1">
    <name type="scientific">Acidobacterium capsulatum</name>
    <dbReference type="NCBI Taxonomy" id="33075"/>
    <lineage>
        <taxon>Bacteria</taxon>
        <taxon>Pseudomonadati</taxon>
        <taxon>Acidobacteriota</taxon>
        <taxon>Terriglobia</taxon>
        <taxon>Terriglobales</taxon>
        <taxon>Acidobacteriaceae</taxon>
        <taxon>Acidobacterium</taxon>
    </lineage>
</organism>
<sequence length="185" mass="21002">MHFKEAARGQPLDFWVHGMYMYVYEVICMRVYANQGKLQENWMTLSEEVRRYVQTSYLAPARLRGDAIVEIKAGDVHQGLRWVNRVPSVCTTLGSQKFQRETGVELVGKEGPPSGMGTRMTFTYRIADVEAGASSVPRQSKFDALRGIAQSLFHELGGGENFIRGERESLNFIRSDRARNHGKKK</sequence>
<evidence type="ECO:0000313" key="1">
    <source>
        <dbReference type="EMBL" id="HGY95418.1"/>
    </source>
</evidence>
<proteinExistence type="predicted"/>
<gene>
    <name evidence="1" type="ORF">ENW50_12155</name>
</gene>
<protein>
    <submittedName>
        <fullName evidence="1">Uncharacterized protein</fullName>
    </submittedName>
</protein>
<dbReference type="AlphaFoldDB" id="A0A7V4XUE8"/>
<accession>A0A7V4XUE8</accession>
<comment type="caution">
    <text evidence="1">The sequence shown here is derived from an EMBL/GenBank/DDBJ whole genome shotgun (WGS) entry which is preliminary data.</text>
</comment>
<reference evidence="1" key="1">
    <citation type="journal article" date="2020" name="mSystems">
        <title>Genome- and Community-Level Interaction Insights into Carbon Utilization and Element Cycling Functions of Hydrothermarchaeota in Hydrothermal Sediment.</title>
        <authorList>
            <person name="Zhou Z."/>
            <person name="Liu Y."/>
            <person name="Xu W."/>
            <person name="Pan J."/>
            <person name="Luo Z.H."/>
            <person name="Li M."/>
        </authorList>
    </citation>
    <scope>NUCLEOTIDE SEQUENCE [LARGE SCALE GENOMIC DNA]</scope>
    <source>
        <strain evidence="1">SpSt-855</strain>
    </source>
</reference>
<name>A0A7V4XUE8_9BACT</name>
<dbReference type="EMBL" id="DTKL01000074">
    <property type="protein sequence ID" value="HGY95418.1"/>
    <property type="molecule type" value="Genomic_DNA"/>
</dbReference>